<keyword evidence="3" id="KW-1185">Reference proteome</keyword>
<dbReference type="AlphaFoldDB" id="A0A7M5WTI1"/>
<feature type="signal peptide" evidence="1">
    <location>
        <begin position="1"/>
        <end position="21"/>
    </location>
</feature>
<protein>
    <submittedName>
        <fullName evidence="2">Uncharacterized protein</fullName>
    </submittedName>
</protein>
<accession>A0A7M5WTI1</accession>
<organism evidence="2 3">
    <name type="scientific">Clytia hemisphaerica</name>
    <dbReference type="NCBI Taxonomy" id="252671"/>
    <lineage>
        <taxon>Eukaryota</taxon>
        <taxon>Metazoa</taxon>
        <taxon>Cnidaria</taxon>
        <taxon>Hydrozoa</taxon>
        <taxon>Hydroidolina</taxon>
        <taxon>Leptothecata</taxon>
        <taxon>Obeliida</taxon>
        <taxon>Clytiidae</taxon>
        <taxon>Clytia</taxon>
    </lineage>
</organism>
<reference evidence="2" key="1">
    <citation type="submission" date="2021-01" db="UniProtKB">
        <authorList>
            <consortium name="EnsemblMetazoa"/>
        </authorList>
    </citation>
    <scope>IDENTIFICATION</scope>
</reference>
<name>A0A7M5WTI1_9CNID</name>
<feature type="chain" id="PRO_5029617180" evidence="1">
    <location>
        <begin position="22"/>
        <end position="112"/>
    </location>
</feature>
<dbReference type="EnsemblMetazoa" id="CLYHEMT012902.1">
    <property type="protein sequence ID" value="CLYHEMP012902.1"/>
    <property type="gene ID" value="CLYHEMG012902"/>
</dbReference>
<dbReference type="Proteomes" id="UP000594262">
    <property type="component" value="Unplaced"/>
</dbReference>
<proteinExistence type="predicted"/>
<evidence type="ECO:0000313" key="2">
    <source>
        <dbReference type="EnsemblMetazoa" id="CLYHEMP012902.1"/>
    </source>
</evidence>
<evidence type="ECO:0000256" key="1">
    <source>
        <dbReference type="SAM" id="SignalP"/>
    </source>
</evidence>
<evidence type="ECO:0000313" key="3">
    <source>
        <dbReference type="Proteomes" id="UP000594262"/>
    </source>
</evidence>
<keyword evidence="1" id="KW-0732">Signal</keyword>
<sequence length="112" mass="13042">MQFCLAPIFVCLTTILSSSFSTTIDKRDIVDLSQNTGCTIRAYILCHRVLNVEAFFQCTERKLTDCRMMDKHCDIKTVIHKTQKMCYGIGFRSICRDVHYSYEKCLYPTRHA</sequence>